<accession>A0A8S5NKI7</accession>
<organism evidence="1">
    <name type="scientific">Podoviridae sp. ctsNK10</name>
    <dbReference type="NCBI Taxonomy" id="2826582"/>
    <lineage>
        <taxon>Viruses</taxon>
        <taxon>Duplodnaviria</taxon>
        <taxon>Heunggongvirae</taxon>
        <taxon>Uroviricota</taxon>
        <taxon>Caudoviricetes</taxon>
    </lineage>
</organism>
<protein>
    <submittedName>
        <fullName evidence="1">Uncharacterized protein</fullName>
    </submittedName>
</protein>
<name>A0A8S5NKI7_9CAUD</name>
<proteinExistence type="predicted"/>
<reference evidence="1" key="1">
    <citation type="journal article" date="2021" name="Proc. Natl. Acad. Sci. U.S.A.">
        <title>A Catalog of Tens of Thousands of Viruses from Human Metagenomes Reveals Hidden Associations with Chronic Diseases.</title>
        <authorList>
            <person name="Tisza M.J."/>
            <person name="Buck C.B."/>
        </authorList>
    </citation>
    <scope>NUCLEOTIDE SEQUENCE</scope>
    <source>
        <strain evidence="1">CtsNK10</strain>
    </source>
</reference>
<dbReference type="EMBL" id="BK015191">
    <property type="protein sequence ID" value="DAD95317.1"/>
    <property type="molecule type" value="Genomic_DNA"/>
</dbReference>
<evidence type="ECO:0000313" key="1">
    <source>
        <dbReference type="EMBL" id="DAD95317.1"/>
    </source>
</evidence>
<sequence>MSDKKTWVFLDGIKLPGINYKEGAAKKNLPTISATMVDGKEQISIRFPNNVLD</sequence>